<keyword evidence="7 10" id="KW-0067">ATP-binding</keyword>
<dbReference type="PIRSF" id="PIRSF000980">
    <property type="entry name" value="RecC"/>
    <property type="match status" value="1"/>
</dbReference>
<keyword evidence="3 10" id="KW-0227">DNA damage</keyword>
<dbReference type="InterPro" id="IPR041500">
    <property type="entry name" value="RecC_C"/>
</dbReference>
<comment type="subunit">
    <text evidence="10">Heterotrimer of RecB, RecC and RecD. All subunits contribute to DNA-binding.</text>
</comment>
<dbReference type="GO" id="GO:0008854">
    <property type="term" value="F:exodeoxyribonuclease V activity"/>
    <property type="evidence" value="ECO:0007669"/>
    <property type="project" value="UniProtKB-EC"/>
</dbReference>
<dbReference type="Gene3D" id="3.40.50.300">
    <property type="entry name" value="P-loop containing nucleotide triphosphate hydrolases"/>
    <property type="match status" value="2"/>
</dbReference>
<comment type="similarity">
    <text evidence="10">Belongs to the RecC family.</text>
</comment>
<organism evidence="12 13">
    <name type="scientific">Alkalimonas collagenimarina</name>
    <dbReference type="NCBI Taxonomy" id="400390"/>
    <lineage>
        <taxon>Bacteria</taxon>
        <taxon>Pseudomonadati</taxon>
        <taxon>Pseudomonadota</taxon>
        <taxon>Gammaproteobacteria</taxon>
        <taxon>Alkalimonas</taxon>
    </lineage>
</organism>
<keyword evidence="2 10" id="KW-0547">Nucleotide-binding</keyword>
<accession>A0ABT9GXT1</accession>
<dbReference type="InterPro" id="IPR027417">
    <property type="entry name" value="P-loop_NTPase"/>
</dbReference>
<dbReference type="RefSeq" id="WP_305893126.1">
    <property type="nucleotide sequence ID" value="NZ_JAUZVZ010000007.1"/>
</dbReference>
<evidence type="ECO:0000256" key="2">
    <source>
        <dbReference type="ARBA" id="ARBA00022741"/>
    </source>
</evidence>
<evidence type="ECO:0000256" key="1">
    <source>
        <dbReference type="ARBA" id="ARBA00022722"/>
    </source>
</evidence>
<dbReference type="InterPro" id="IPR006697">
    <property type="entry name" value="RecC"/>
</dbReference>
<evidence type="ECO:0000256" key="8">
    <source>
        <dbReference type="ARBA" id="ARBA00023125"/>
    </source>
</evidence>
<dbReference type="NCBIfam" id="TIGR01450">
    <property type="entry name" value="recC"/>
    <property type="match status" value="1"/>
</dbReference>
<evidence type="ECO:0000256" key="6">
    <source>
        <dbReference type="ARBA" id="ARBA00022839"/>
    </source>
</evidence>
<dbReference type="HAMAP" id="MF_01486">
    <property type="entry name" value="RecC"/>
    <property type="match status" value="1"/>
</dbReference>
<keyword evidence="6 10" id="KW-0269">Exonuclease</keyword>
<evidence type="ECO:0000256" key="9">
    <source>
        <dbReference type="ARBA" id="ARBA00023204"/>
    </source>
</evidence>
<name>A0ABT9GXT1_9GAMM</name>
<comment type="function">
    <text evidence="10">A helicase/nuclease that prepares dsDNA breaks (DSB) for recombinational DNA repair. Binds to DSBs and unwinds DNA via a highly rapid and processive ATP-dependent bidirectional helicase activity. Unwinds dsDNA until it encounters a Chi (crossover hotspot instigator) sequence from the 3' direction. Cuts ssDNA a few nucleotides 3' to the Chi site. The properties and activities of the enzyme are changed at Chi. The Chi-altered holoenzyme produces a long 3'-ssDNA overhang and facilitates RecA-binding to the ssDNA for homologous DNA recombination and repair. Holoenzyme degrades any linearized DNA that is unable to undergo homologous recombination. In the holoenzyme this subunit recognizes the wild-type Chi sequence, and when added to isolated RecB increases its ATP-dependent helicase processivity.</text>
</comment>
<dbReference type="Pfam" id="PF17946">
    <property type="entry name" value="RecC_C"/>
    <property type="match status" value="1"/>
</dbReference>
<evidence type="ECO:0000313" key="12">
    <source>
        <dbReference type="EMBL" id="MDP4535863.1"/>
    </source>
</evidence>
<evidence type="ECO:0000313" key="13">
    <source>
        <dbReference type="Proteomes" id="UP001231616"/>
    </source>
</evidence>
<dbReference type="InterPro" id="IPR013986">
    <property type="entry name" value="DExx_box_DNA_helicase_dom_sf"/>
</dbReference>
<dbReference type="InterPro" id="IPR011335">
    <property type="entry name" value="Restrct_endonuc-II-like"/>
</dbReference>
<evidence type="ECO:0000256" key="3">
    <source>
        <dbReference type="ARBA" id="ARBA00022763"/>
    </source>
</evidence>
<keyword evidence="4 10" id="KW-0378">Hydrolase</keyword>
<feature type="domain" description="RecC C-terminal" evidence="11">
    <location>
        <begin position="840"/>
        <end position="1101"/>
    </location>
</feature>
<dbReference type="Gene3D" id="3.40.50.10930">
    <property type="match status" value="1"/>
</dbReference>
<protein>
    <recommendedName>
        <fullName evidence="10">RecBCD enzyme subunit RecC</fullName>
    </recommendedName>
    <alternativeName>
        <fullName evidence="10">Exonuclease V subunit RecC</fullName>
        <shortName evidence="10">ExoV subunit RecC</shortName>
    </alternativeName>
    <alternativeName>
        <fullName evidence="10">Helicase/nuclease RecBCD subunit RecC</fullName>
    </alternativeName>
</protein>
<sequence length="1171" mass="133261">MTAQHWPTGFMVLQSNRLEAMRDVMVSWTQQYPLKPLESEVFLVQSNGIAQWLKLALAAPIAEGGQGIAAAVKTELPGRFLWQAYRAVLPELPDSSPYSKEAMSWRLYRLLADLPDDALMQPLNGFLAKDPTDPRRRYQLALKLADLFDQYQVYRADWLQDWQAGQDRIDHKAIPANQGWQPVLWRLLLQDIQQAGIEGLSRSQVHQQFLTRCMQLTERPTALPRRVIVFGISSLPKQTLDALKAIAAFSQVLLFVNNPCQEYWGDLVDGRDLFKQEYRRSRRSSQHRLNTLTEDALHLAGHPLLASLGKQGRDYLHLLDELDQTGEYHSYFDGKIDLFESPGEDSILQQLQFDMLQLHSAQERAELQTEPVAIDDSLQFIRCHSPLREIEVLHDQLLATFAQAKAAGQPLQPKDVLVMVPDINQYAPYIAATFGRLERDDPRYLPFHIADQGLRHRNSLLVAFETLLALPEARFHVSDMLDFLDTPALCTRFALSTADLKRLKHWIKGANIRWGLDAKQRQSLGLPADLEQNSWLFGLKRMLLGYVSGPSESWHQIQPYDEVTGLDAALVGPLAQLLEQLQHSWRTLQQSHVVAEWLELLHGLLEQYFVPESQDDVAAVSRIKTQLTTWAEQVEQSGLTEEPLALDIVRDALLADLDKPSLQQRFLAGAVNFATLMPMRAIPFQQIWLLGMNDGDYPRSVKAADFDLMALQYRPGDRSRRDDDNYLFLEALLAARQKLVISWVGFSIRDNTEKPPSVLVGQLRDYLKAAYPQQDMLQQLTLDQPLQPFSRRYFLSDKQSESQPGRDKRLFSYAHEWRSALEPQHVVYEDASTLCFAAQPAEISLQDLAGFLRHPARVLLQKRLGVYLRDGADERVDDEMFQSAGLEGWALDDKLVLAVSQALQHTCSQHDKADQSSAQQAMTEQVSAVVAKEATRLREAGEFPLGAFGDVLWQQKTSELTPTFQRWMELRQQSTPLTERVSCKLLLDKALPVLFQDSLNDLRHTTDGQYIRVLVQSSRLRDQKQQLKWYHLCRYWPAHLMAQRFAPVSTYLVGPDGVECLPPVAAEQADTCLMTLLYWYQLALRRPLPIACKTALALLTSDKPEVDASKTYEGSDFVGDFAMTAEASDYPLLQRFWPDYASLQIEDEFHTLVTELYQPLVASLGREGGRS</sequence>
<keyword evidence="13" id="KW-1185">Reference proteome</keyword>
<evidence type="ECO:0000259" key="11">
    <source>
        <dbReference type="Pfam" id="PF17946"/>
    </source>
</evidence>
<evidence type="ECO:0000256" key="10">
    <source>
        <dbReference type="HAMAP-Rule" id="MF_01486"/>
    </source>
</evidence>
<dbReference type="Gene3D" id="1.10.10.160">
    <property type="match status" value="1"/>
</dbReference>
<comment type="miscellaneous">
    <text evidence="10">In the RecBCD complex, RecB has a slow 3'-5' helicase, an exonuclease activity and loads RecA onto ssDNA, RecD has a fast 5'-3' helicase activity, while RecC stimulates the ATPase and processivity of the RecB helicase and contributes to recognition of the Chi site.</text>
</comment>
<comment type="caution">
    <text evidence="12">The sequence shown here is derived from an EMBL/GenBank/DDBJ whole genome shotgun (WGS) entry which is preliminary data.</text>
</comment>
<dbReference type="PANTHER" id="PTHR30591">
    <property type="entry name" value="RECBCD ENZYME SUBUNIT RECC"/>
    <property type="match status" value="1"/>
</dbReference>
<reference evidence="12 13" key="1">
    <citation type="submission" date="2023-08" db="EMBL/GenBank/DDBJ databases">
        <authorList>
            <person name="Joshi A."/>
            <person name="Thite S."/>
        </authorList>
    </citation>
    <scope>NUCLEOTIDE SEQUENCE [LARGE SCALE GENOMIC DNA]</scope>
    <source>
        <strain evidence="12 13">AC40</strain>
    </source>
</reference>
<dbReference type="SUPFAM" id="SSF52980">
    <property type="entry name" value="Restriction endonuclease-like"/>
    <property type="match status" value="1"/>
</dbReference>
<keyword evidence="1 10" id="KW-0540">Nuclease</keyword>
<dbReference type="Pfam" id="PF04257">
    <property type="entry name" value="Exonuc_V_gamma"/>
    <property type="match status" value="1"/>
</dbReference>
<dbReference type="EMBL" id="JAUZVZ010000007">
    <property type="protein sequence ID" value="MDP4535863.1"/>
    <property type="molecule type" value="Genomic_DNA"/>
</dbReference>
<dbReference type="SUPFAM" id="SSF52540">
    <property type="entry name" value="P-loop containing nucleoside triphosphate hydrolases"/>
    <property type="match status" value="2"/>
</dbReference>
<keyword evidence="9 10" id="KW-0234">DNA repair</keyword>
<evidence type="ECO:0000256" key="7">
    <source>
        <dbReference type="ARBA" id="ARBA00022840"/>
    </source>
</evidence>
<keyword evidence="8 10" id="KW-0238">DNA-binding</keyword>
<dbReference type="Gene3D" id="1.10.10.990">
    <property type="match status" value="1"/>
</dbReference>
<gene>
    <name evidence="10 12" type="primary">recC</name>
    <name evidence="12" type="ORF">Q3O60_06670</name>
</gene>
<proteinExistence type="inferred from homology"/>
<dbReference type="PANTHER" id="PTHR30591:SF1">
    <property type="entry name" value="RECBCD ENZYME SUBUNIT RECC"/>
    <property type="match status" value="1"/>
</dbReference>
<evidence type="ECO:0000256" key="5">
    <source>
        <dbReference type="ARBA" id="ARBA00022806"/>
    </source>
</evidence>
<keyword evidence="5 10" id="KW-0347">Helicase</keyword>
<dbReference type="Proteomes" id="UP001231616">
    <property type="component" value="Unassembled WGS sequence"/>
</dbReference>
<evidence type="ECO:0000256" key="4">
    <source>
        <dbReference type="ARBA" id="ARBA00022801"/>
    </source>
</evidence>